<comment type="function">
    <text evidence="1">Extremely potent competitive inhibitor of cAMP-dependent protein kinase activity, this protein interacts with the catalytic subunit of the enzyme after the cAMP-induced dissociation of its regulatory chains.</text>
</comment>
<evidence type="ECO:0000313" key="6">
    <source>
        <dbReference type="Proteomes" id="UP000549394"/>
    </source>
</evidence>
<dbReference type="GO" id="GO:0004862">
    <property type="term" value="F:cAMP-dependent protein kinase inhibitor activity"/>
    <property type="evidence" value="ECO:0007669"/>
    <property type="project" value="InterPro"/>
</dbReference>
<feature type="compositionally biased region" description="Basic and acidic residues" evidence="4">
    <location>
        <begin position="61"/>
        <end position="76"/>
    </location>
</feature>
<keyword evidence="6" id="KW-1185">Reference proteome</keyword>
<sequence>MADVDSGGIEKFMRTGRTGRRNALHDILDGSGTTTGAGNLPSQLAKLKCSDEESSENSAVSEKDDSKASSENDKKS</sequence>
<protein>
    <submittedName>
        <fullName evidence="5">DgyrCDS3749</fullName>
    </submittedName>
</protein>
<evidence type="ECO:0000256" key="2">
    <source>
        <dbReference type="ARBA" id="ARBA00006393"/>
    </source>
</evidence>
<evidence type="ECO:0000256" key="4">
    <source>
        <dbReference type="SAM" id="MobiDB-lite"/>
    </source>
</evidence>
<reference evidence="5 6" key="1">
    <citation type="submission" date="2020-08" db="EMBL/GenBank/DDBJ databases">
        <authorList>
            <person name="Hejnol A."/>
        </authorList>
    </citation>
    <scope>NUCLEOTIDE SEQUENCE [LARGE SCALE GENOMIC DNA]</scope>
</reference>
<comment type="similarity">
    <text evidence="2">Belongs to the PKI family.</text>
</comment>
<gene>
    <name evidence="5" type="ORF">DGYR_LOCUS3531</name>
</gene>
<dbReference type="Proteomes" id="UP000549394">
    <property type="component" value="Unassembled WGS sequence"/>
</dbReference>
<keyword evidence="3" id="KW-0649">Protein kinase inhibitor</keyword>
<feature type="region of interest" description="Disordered" evidence="4">
    <location>
        <begin position="1"/>
        <end position="76"/>
    </location>
</feature>
<dbReference type="EMBL" id="CAJFCJ010000005">
    <property type="protein sequence ID" value="CAD5114706.1"/>
    <property type="molecule type" value="Genomic_DNA"/>
</dbReference>
<accession>A0A7I8VEW3</accession>
<name>A0A7I8VEW3_9ANNE</name>
<dbReference type="AlphaFoldDB" id="A0A7I8VEW3"/>
<comment type="caution">
    <text evidence="5">The sequence shown here is derived from an EMBL/GenBank/DDBJ whole genome shotgun (WGS) entry which is preliminary data.</text>
</comment>
<dbReference type="OrthoDB" id="6380180at2759"/>
<feature type="compositionally biased region" description="Polar residues" evidence="4">
    <location>
        <begin position="31"/>
        <end position="42"/>
    </location>
</feature>
<dbReference type="InterPro" id="IPR004171">
    <property type="entry name" value="cAMP_dep_PKI"/>
</dbReference>
<dbReference type="Pfam" id="PF02827">
    <property type="entry name" value="PKI"/>
    <property type="match status" value="1"/>
</dbReference>
<organism evidence="5 6">
    <name type="scientific">Dimorphilus gyrociliatus</name>
    <dbReference type="NCBI Taxonomy" id="2664684"/>
    <lineage>
        <taxon>Eukaryota</taxon>
        <taxon>Metazoa</taxon>
        <taxon>Spiralia</taxon>
        <taxon>Lophotrochozoa</taxon>
        <taxon>Annelida</taxon>
        <taxon>Polychaeta</taxon>
        <taxon>Polychaeta incertae sedis</taxon>
        <taxon>Dinophilidae</taxon>
        <taxon>Dimorphilus</taxon>
    </lineage>
</organism>
<proteinExistence type="inferred from homology"/>
<evidence type="ECO:0000256" key="1">
    <source>
        <dbReference type="ARBA" id="ARBA00002844"/>
    </source>
</evidence>
<dbReference type="PANTHER" id="PTHR15416">
    <property type="entry name" value="CAMP-DEPENDENT PROTEIN KINASE INHIBITOR/PKI"/>
    <property type="match status" value="1"/>
</dbReference>
<evidence type="ECO:0000313" key="5">
    <source>
        <dbReference type="EMBL" id="CAD5114706.1"/>
    </source>
</evidence>
<evidence type="ECO:0000256" key="3">
    <source>
        <dbReference type="ARBA" id="ARBA00023013"/>
    </source>
</evidence>